<protein>
    <submittedName>
        <fullName evidence="1">Uncharacterized protein</fullName>
    </submittedName>
</protein>
<evidence type="ECO:0000313" key="2">
    <source>
        <dbReference type="Proteomes" id="UP000246464"/>
    </source>
</evidence>
<dbReference type="Proteomes" id="UP000246464">
    <property type="component" value="Chromosome 15"/>
</dbReference>
<gene>
    <name evidence="1" type="ORF">SMAX5B_014409</name>
</gene>
<dbReference type="EMBL" id="CP026257">
    <property type="protein sequence ID" value="AWP13744.1"/>
    <property type="molecule type" value="Genomic_DNA"/>
</dbReference>
<proteinExistence type="predicted"/>
<sequence>MLPVNCCRSLNIVLRDNRLRSAVVEEGGRKEQTERGFRSVVAHSSPLRLLGGAASGASAASSRARTAQAATSPSQREALQLLQRCVDAHGPSDAPTACVQSDSMRSSSMRRLSVPSEPQVSAHKACSFPFTLDVSPSRLSHMSLYGEVEPLQQGTGELQRSGGVTFYLFVSLGVVQGGLRRGERVFNCSSDNGFCSCARGALSHAVQNGKGGNCCTSLLNHGRGDDTNSSRFGG</sequence>
<evidence type="ECO:0000313" key="1">
    <source>
        <dbReference type="EMBL" id="AWP13744.1"/>
    </source>
</evidence>
<accession>A0A2U9CB13</accession>
<organism evidence="1 2">
    <name type="scientific">Scophthalmus maximus</name>
    <name type="common">Turbot</name>
    <name type="synonym">Psetta maxima</name>
    <dbReference type="NCBI Taxonomy" id="52904"/>
    <lineage>
        <taxon>Eukaryota</taxon>
        <taxon>Metazoa</taxon>
        <taxon>Chordata</taxon>
        <taxon>Craniata</taxon>
        <taxon>Vertebrata</taxon>
        <taxon>Euteleostomi</taxon>
        <taxon>Actinopterygii</taxon>
        <taxon>Neopterygii</taxon>
        <taxon>Teleostei</taxon>
        <taxon>Neoteleostei</taxon>
        <taxon>Acanthomorphata</taxon>
        <taxon>Carangaria</taxon>
        <taxon>Pleuronectiformes</taxon>
        <taxon>Pleuronectoidei</taxon>
        <taxon>Scophthalmidae</taxon>
        <taxon>Scophthalmus</taxon>
    </lineage>
</organism>
<reference evidence="1 2" key="1">
    <citation type="submission" date="2017-12" db="EMBL/GenBank/DDBJ databases">
        <title>Integrating genomic resources of turbot (Scophthalmus maximus) in depth evaluation of genetic and physical mapping variation across individuals.</title>
        <authorList>
            <person name="Martinez P."/>
        </authorList>
    </citation>
    <scope>NUCLEOTIDE SEQUENCE [LARGE SCALE GENOMIC DNA]</scope>
</reference>
<name>A0A2U9CB13_SCOMX</name>
<keyword evidence="2" id="KW-1185">Reference proteome</keyword>
<dbReference type="AlphaFoldDB" id="A0A2U9CB13"/>